<dbReference type="PANTHER" id="PTHR43048">
    <property type="entry name" value="METHYLMALONYL-COA EPIMERASE"/>
    <property type="match status" value="1"/>
</dbReference>
<keyword evidence="4" id="KW-1185">Reference proteome</keyword>
<proteinExistence type="predicted"/>
<name>A0AAP4BES7_9FIRM</name>
<dbReference type="InterPro" id="IPR029068">
    <property type="entry name" value="Glyas_Bleomycin-R_OHBP_Dase"/>
</dbReference>
<dbReference type="PROSITE" id="PS51819">
    <property type="entry name" value="VOC"/>
    <property type="match status" value="1"/>
</dbReference>
<dbReference type="Gene3D" id="3.10.180.10">
    <property type="entry name" value="2,3-Dihydroxybiphenyl 1,2-Dioxygenase, domain 1"/>
    <property type="match status" value="1"/>
</dbReference>
<dbReference type="InterPro" id="IPR037523">
    <property type="entry name" value="VOC_core"/>
</dbReference>
<reference evidence="3 4" key="1">
    <citation type="submission" date="2023-05" db="EMBL/GenBank/DDBJ databases">
        <title>[ruminococcus] sp. nov., isolated from a pig farm feces dump.</title>
        <authorList>
            <person name="Chang Y.-H."/>
        </authorList>
    </citation>
    <scope>NUCLEOTIDE SEQUENCE [LARGE SCALE GENOMIC DNA]</scope>
    <source>
        <strain evidence="3 4">YH-rum2234</strain>
    </source>
</reference>
<keyword evidence="1" id="KW-0479">Metal-binding</keyword>
<dbReference type="AlphaFoldDB" id="A0AAP4BES7"/>
<feature type="domain" description="VOC" evidence="2">
    <location>
        <begin position="6"/>
        <end position="129"/>
    </location>
</feature>
<dbReference type="CDD" id="cd06587">
    <property type="entry name" value="VOC"/>
    <property type="match status" value="1"/>
</dbReference>
<dbReference type="PANTHER" id="PTHR43048:SF3">
    <property type="entry name" value="METHYLMALONYL-COA EPIMERASE, MITOCHONDRIAL"/>
    <property type="match status" value="1"/>
</dbReference>
<organism evidence="3 4">
    <name type="scientific">Fusibacillus kribbianus</name>
    <dbReference type="NCBI Taxonomy" id="3044208"/>
    <lineage>
        <taxon>Bacteria</taxon>
        <taxon>Bacillati</taxon>
        <taxon>Bacillota</taxon>
        <taxon>Clostridia</taxon>
        <taxon>Lachnospirales</taxon>
        <taxon>Lachnospiraceae</taxon>
        <taxon>Fusibacillus</taxon>
    </lineage>
</organism>
<dbReference type="InterPro" id="IPR004360">
    <property type="entry name" value="Glyas_Fos-R_dOase_dom"/>
</dbReference>
<accession>A0AAP4BES7</accession>
<dbReference type="SUPFAM" id="SSF54593">
    <property type="entry name" value="Glyoxalase/Bleomycin resistance protein/Dihydroxybiphenyl dioxygenase"/>
    <property type="match status" value="1"/>
</dbReference>
<evidence type="ECO:0000313" key="3">
    <source>
        <dbReference type="EMBL" id="MDI9243454.1"/>
    </source>
</evidence>
<dbReference type="InterPro" id="IPR051785">
    <property type="entry name" value="MMCE/EMCE_epimerase"/>
</dbReference>
<dbReference type="Proteomes" id="UP001300383">
    <property type="component" value="Unassembled WGS sequence"/>
</dbReference>
<gene>
    <name evidence="3" type="ORF">QJ036_13460</name>
</gene>
<comment type="caution">
    <text evidence="3">The sequence shown here is derived from an EMBL/GenBank/DDBJ whole genome shotgun (WGS) entry which is preliminary data.</text>
</comment>
<dbReference type="Pfam" id="PF00903">
    <property type="entry name" value="Glyoxalase"/>
    <property type="match status" value="1"/>
</dbReference>
<evidence type="ECO:0000256" key="1">
    <source>
        <dbReference type="ARBA" id="ARBA00022723"/>
    </source>
</evidence>
<dbReference type="GO" id="GO:0046491">
    <property type="term" value="P:L-methylmalonyl-CoA metabolic process"/>
    <property type="evidence" value="ECO:0007669"/>
    <property type="project" value="TreeGrafter"/>
</dbReference>
<dbReference type="EMBL" id="JASGBQ010000035">
    <property type="protein sequence ID" value="MDI9243454.1"/>
    <property type="molecule type" value="Genomic_DNA"/>
</dbReference>
<dbReference type="RefSeq" id="WP_283231865.1">
    <property type="nucleotide sequence ID" value="NZ_JASGBQ010000035.1"/>
</dbReference>
<dbReference type="GO" id="GO:0004493">
    <property type="term" value="F:methylmalonyl-CoA epimerase activity"/>
    <property type="evidence" value="ECO:0007669"/>
    <property type="project" value="TreeGrafter"/>
</dbReference>
<dbReference type="GO" id="GO:0046872">
    <property type="term" value="F:metal ion binding"/>
    <property type="evidence" value="ECO:0007669"/>
    <property type="project" value="UniProtKB-KW"/>
</dbReference>
<evidence type="ECO:0000259" key="2">
    <source>
        <dbReference type="PROSITE" id="PS51819"/>
    </source>
</evidence>
<evidence type="ECO:0000313" key="4">
    <source>
        <dbReference type="Proteomes" id="UP001300383"/>
    </source>
</evidence>
<protein>
    <submittedName>
        <fullName evidence="3">VOC family protein</fullName>
    </submittedName>
</protein>
<sequence>MIKNRKHGHIGLATNDVEKDAKWYTDVLGFEVIGKFKGDDGTNVYFLKNCDVVYEMYQANPALPPEVAGKIDHYSFDSTDIEADYKYCVEQGYTITTNGIEEIPQFWANGVRYFKIASPTGEQMEFCQVL</sequence>